<dbReference type="Pfam" id="PF00501">
    <property type="entry name" value="AMP-binding"/>
    <property type="match status" value="1"/>
</dbReference>
<evidence type="ECO:0000313" key="4">
    <source>
        <dbReference type="Proteomes" id="UP001431313"/>
    </source>
</evidence>
<reference evidence="3" key="1">
    <citation type="submission" date="2022-08" db="EMBL/GenBank/DDBJ databases">
        <authorList>
            <person name="Somphong A."/>
            <person name="Phongsopitanun W."/>
        </authorList>
    </citation>
    <scope>NUCLEOTIDE SEQUENCE</scope>
    <source>
        <strain evidence="3">LP05-1</strain>
    </source>
</reference>
<dbReference type="PANTHER" id="PTHR43767:SF1">
    <property type="entry name" value="NONRIBOSOMAL PEPTIDE SYNTHASE PES1 (EUROFUNG)-RELATED"/>
    <property type="match status" value="1"/>
</dbReference>
<evidence type="ECO:0000313" key="3">
    <source>
        <dbReference type="EMBL" id="MCS0639061.1"/>
    </source>
</evidence>
<dbReference type="PANTHER" id="PTHR43767">
    <property type="entry name" value="LONG-CHAIN-FATTY-ACID--COA LIGASE"/>
    <property type="match status" value="1"/>
</dbReference>
<accession>A0ABT2CQV1</accession>
<gene>
    <name evidence="3" type="ORF">NX801_26140</name>
</gene>
<dbReference type="InterPro" id="IPR050237">
    <property type="entry name" value="ATP-dep_AMP-bd_enzyme"/>
</dbReference>
<dbReference type="InterPro" id="IPR020845">
    <property type="entry name" value="AMP-binding_CS"/>
</dbReference>
<dbReference type="Gene3D" id="3.40.50.980">
    <property type="match status" value="2"/>
</dbReference>
<feature type="domain" description="AMP-binding enzyme C-terminal" evidence="2">
    <location>
        <begin position="446"/>
        <end position="521"/>
    </location>
</feature>
<dbReference type="PROSITE" id="PS00455">
    <property type="entry name" value="AMP_BINDING"/>
    <property type="match status" value="1"/>
</dbReference>
<evidence type="ECO:0000259" key="2">
    <source>
        <dbReference type="Pfam" id="PF13193"/>
    </source>
</evidence>
<dbReference type="SUPFAM" id="SSF56801">
    <property type="entry name" value="Acetyl-CoA synthetase-like"/>
    <property type="match status" value="1"/>
</dbReference>
<dbReference type="Gene3D" id="2.30.38.10">
    <property type="entry name" value="Luciferase, Domain 3"/>
    <property type="match status" value="1"/>
</dbReference>
<dbReference type="RefSeq" id="WP_258790374.1">
    <property type="nucleotide sequence ID" value="NZ_JANUGQ010000030.1"/>
</dbReference>
<protein>
    <submittedName>
        <fullName evidence="3">AMP-binding protein</fullName>
    </submittedName>
</protein>
<feature type="domain" description="AMP-dependent synthetase/ligase" evidence="1">
    <location>
        <begin position="32"/>
        <end position="395"/>
    </location>
</feature>
<evidence type="ECO:0000259" key="1">
    <source>
        <dbReference type="Pfam" id="PF00501"/>
    </source>
</evidence>
<dbReference type="InterPro" id="IPR045851">
    <property type="entry name" value="AMP-bd_C_sf"/>
</dbReference>
<dbReference type="InterPro" id="IPR025110">
    <property type="entry name" value="AMP-bd_C"/>
</dbReference>
<sequence length="534" mass="57115">MLEGCVPWPDDLAERYRRAGYWLGRPLGELLAESCAAHADRVALVHGSTRLTYRQVEQEARRLAGGLLGLGVRPLDRVVVQLPNTPEFVVMVFALFLVGAVPVLALPGHRKHEIVHLCAHSGAVAYVVRDEHRGYDYRELAREVTAEVPGVRQVLVAGDAAEFTSLDAVRAGGTEHTGLPRVDPAEPALFLLSGGTTGLPKLIPRTHDDYAYNMRACAEALGVDGTGVYLAVNPVAHNAALGCPGVLGTLLVGGRAVLAGGVRPDEAFELIRREGVTLTTLVPPLVRMWVEAALRAGTELPGLLLQVGSSKFNPSEAERARKALGCRLSQWFGVGEGLLTYTRLTDPDEVVLNTEGRPLADEDEIRIADESGAALPDGREGELLVRGPYTIRGYYRAPGQNAGSFTGNGFFRTGDLAVRRPDGNLVITGRLKDVINRVGDKVPAEEVERALLAHPEVRDAAVVGVADPVLGERCHAFVVVRENGPQAPALKAFLRAGGLATYKIPDRIVLVDALPQTAVGKVDKGALRASVAPR</sequence>
<dbReference type="InterPro" id="IPR000873">
    <property type="entry name" value="AMP-dep_synth/lig_dom"/>
</dbReference>
<organism evidence="3 4">
    <name type="scientific">Streptomyces pyxinae</name>
    <dbReference type="NCBI Taxonomy" id="2970734"/>
    <lineage>
        <taxon>Bacteria</taxon>
        <taxon>Bacillati</taxon>
        <taxon>Actinomycetota</taxon>
        <taxon>Actinomycetes</taxon>
        <taxon>Kitasatosporales</taxon>
        <taxon>Streptomycetaceae</taxon>
        <taxon>Streptomyces</taxon>
    </lineage>
</organism>
<name>A0ABT2CQV1_9ACTN</name>
<dbReference type="Proteomes" id="UP001431313">
    <property type="component" value="Unassembled WGS sequence"/>
</dbReference>
<proteinExistence type="predicted"/>
<dbReference type="Pfam" id="PF13193">
    <property type="entry name" value="AMP-binding_C"/>
    <property type="match status" value="1"/>
</dbReference>
<comment type="caution">
    <text evidence="3">The sequence shown here is derived from an EMBL/GenBank/DDBJ whole genome shotgun (WGS) entry which is preliminary data.</text>
</comment>
<dbReference type="Gene3D" id="3.30.300.30">
    <property type="match status" value="1"/>
</dbReference>
<dbReference type="EMBL" id="JANUGQ010000030">
    <property type="protein sequence ID" value="MCS0639061.1"/>
    <property type="molecule type" value="Genomic_DNA"/>
</dbReference>
<keyword evidence="4" id="KW-1185">Reference proteome</keyword>